<evidence type="ECO:0000256" key="1">
    <source>
        <dbReference type="ARBA" id="ARBA00022581"/>
    </source>
</evidence>
<comment type="similarity">
    <text evidence="5">Belongs to the Leviviricetes maturation protein family.</text>
</comment>
<dbReference type="InterPro" id="IPR005563">
    <property type="entry name" value="A_protein"/>
</dbReference>
<keyword evidence="3" id="KW-1175">Viral attachment to host cell pilus</keyword>
<dbReference type="RefSeq" id="YP_010771231.1">
    <property type="nucleotide sequence ID" value="NC_074527.1"/>
</dbReference>
<keyword evidence="7" id="KW-1185">Reference proteome</keyword>
<keyword evidence="1" id="KW-0945">Host-virus interaction</keyword>
<evidence type="ECO:0000313" key="6">
    <source>
        <dbReference type="EMBL" id="DAD52565.1"/>
    </source>
</evidence>
<evidence type="ECO:0000313" key="7">
    <source>
        <dbReference type="Proteomes" id="UP000682717"/>
    </source>
</evidence>
<name>A0A8S5L5C5_9VIRU</name>
<dbReference type="Proteomes" id="UP000682717">
    <property type="component" value="Segment"/>
</dbReference>
<protein>
    <submittedName>
        <fullName evidence="6">Maturation protein</fullName>
    </submittedName>
</protein>
<organism evidence="6 7">
    <name type="scientific">ssRNA phage SRR6960509_15</name>
    <dbReference type="NCBI Taxonomy" id="2786526"/>
    <lineage>
        <taxon>Viruses</taxon>
        <taxon>Riboviria</taxon>
        <taxon>Orthornavirae</taxon>
        <taxon>Lenarviricota</taxon>
        <taxon>Leviviricetes</taxon>
        <taxon>Timlovirales</taxon>
        <taxon>Steitzviridae</taxon>
        <taxon>Giliycovirus</taxon>
        <taxon>Giliycovirus lutivicinum</taxon>
        <taxon>Weheuvirus lutivicinum</taxon>
    </lineage>
</organism>
<evidence type="ECO:0000256" key="5">
    <source>
        <dbReference type="ARBA" id="ARBA00035110"/>
    </source>
</evidence>
<evidence type="ECO:0000256" key="4">
    <source>
        <dbReference type="ARBA" id="ARBA00023296"/>
    </source>
</evidence>
<reference evidence="6" key="1">
    <citation type="submission" date="2020-09" db="EMBL/GenBank/DDBJ databases">
        <title>Leviviricetes taxonomy.</title>
        <authorList>
            <person name="Stockdale S.R."/>
            <person name="Callanan J."/>
            <person name="Adriaenssens E.M."/>
            <person name="Kuhn J.H."/>
            <person name="Rumnieks J."/>
            <person name="Shkoporov A."/>
            <person name="Draper L.A."/>
            <person name="Ross P."/>
            <person name="Hill C."/>
        </authorList>
    </citation>
    <scope>NUCLEOTIDE SEQUENCE</scope>
</reference>
<accession>A0A8S5L5C5</accession>
<dbReference type="Pfam" id="PF03863">
    <property type="entry name" value="Phage_mat-A"/>
    <property type="match status" value="1"/>
</dbReference>
<sequence length="444" mass="51757">MATRYRERLNNRASFLVGQEFYWYKFGTVWDWKSSTAYNASGRPLGASAGAEYVYDELHKGPPYLEGGPFNLWRHACSYWDLGASGGTIFSSPSYTGTRRKYEGGFICNHTSVSTDFGIDISPYSFNIGKRGYTYTPTGEHTWGDASSYGTVTWKKYRPGKSSSDAAVFLGELKDLPRMLRSTAKTFYDLYRKDFRNYTSWKRFSKHVSNSWLNHQFGWLPFVSDLCKFYKTYKTLDEQIARIRRRNGQWHRRGGTLFRNEDTTRLRTVSDAHCSYPYLGGAFTAGLPSTGRHYVDRIKRERVWFTALFRYWIPDIDSVQWPKRVVREIFGLTPNPALIWELTPWSWLADWFSNVGEYFTNMDTGWAQNLTAKYAYVMRETEHALRITSEPMFPGRPLKHVWTYSCQRKHRAQANPFGFEVSWEDLSPRQWSILSALGITRSLR</sequence>
<evidence type="ECO:0000256" key="3">
    <source>
        <dbReference type="ARBA" id="ARBA00023104"/>
    </source>
</evidence>
<dbReference type="EMBL" id="BK014142">
    <property type="protein sequence ID" value="DAD52565.1"/>
    <property type="molecule type" value="Genomic_RNA"/>
</dbReference>
<proteinExistence type="inferred from homology"/>
<dbReference type="GO" id="GO:0039666">
    <property type="term" value="P:virion attachment to host cell pilus"/>
    <property type="evidence" value="ECO:0007669"/>
    <property type="project" value="UniProtKB-KW"/>
</dbReference>
<dbReference type="GeneID" id="80400910"/>
<keyword evidence="2" id="KW-1161">Viral attachment to host cell</keyword>
<keyword evidence="4" id="KW-1160">Virus entry into host cell</keyword>
<evidence type="ECO:0000256" key="2">
    <source>
        <dbReference type="ARBA" id="ARBA00022804"/>
    </source>
</evidence>
<keyword evidence="3" id="KW-0946">Virion</keyword>
<dbReference type="KEGG" id="vg:80400910"/>
<gene>
    <name evidence="6" type="primary">SRR6960509_15_1</name>
</gene>